<protein>
    <submittedName>
        <fullName evidence="3">Uncharacterized protein</fullName>
    </submittedName>
</protein>
<keyword evidence="2" id="KW-0812">Transmembrane</keyword>
<accession>A0ABS5KH17</accession>
<dbReference type="EMBL" id="JAGUCN010000050">
    <property type="protein sequence ID" value="MBS2214022.1"/>
    <property type="molecule type" value="Genomic_DNA"/>
</dbReference>
<evidence type="ECO:0000256" key="1">
    <source>
        <dbReference type="SAM" id="MobiDB-lite"/>
    </source>
</evidence>
<feature type="transmembrane region" description="Helical" evidence="2">
    <location>
        <begin position="35"/>
        <end position="57"/>
    </location>
</feature>
<feature type="compositionally biased region" description="Basic residues" evidence="1">
    <location>
        <begin position="63"/>
        <end position="76"/>
    </location>
</feature>
<evidence type="ECO:0000313" key="4">
    <source>
        <dbReference type="Proteomes" id="UP000721861"/>
    </source>
</evidence>
<keyword evidence="4" id="KW-1185">Reference proteome</keyword>
<organism evidence="3 4">
    <name type="scientific">Carboxylicivirga mesophila</name>
    <dbReference type="NCBI Taxonomy" id="1166478"/>
    <lineage>
        <taxon>Bacteria</taxon>
        <taxon>Pseudomonadati</taxon>
        <taxon>Bacteroidota</taxon>
        <taxon>Bacteroidia</taxon>
        <taxon>Marinilabiliales</taxon>
        <taxon>Marinilabiliaceae</taxon>
        <taxon>Carboxylicivirga</taxon>
    </lineage>
</organism>
<proteinExistence type="predicted"/>
<keyword evidence="2" id="KW-1133">Transmembrane helix</keyword>
<comment type="caution">
    <text evidence="3">The sequence shown here is derived from an EMBL/GenBank/DDBJ whole genome shotgun (WGS) entry which is preliminary data.</text>
</comment>
<dbReference type="RefSeq" id="WP_212232003.1">
    <property type="nucleotide sequence ID" value="NZ_JAGUCN010000050.1"/>
</dbReference>
<dbReference type="Proteomes" id="UP000721861">
    <property type="component" value="Unassembled WGS sequence"/>
</dbReference>
<keyword evidence="2" id="KW-0472">Membrane</keyword>
<evidence type="ECO:0000256" key="2">
    <source>
        <dbReference type="SAM" id="Phobius"/>
    </source>
</evidence>
<reference evidence="3 4" key="1">
    <citation type="journal article" date="2014" name="Int. J. Syst. Evol. Microbiol.">
        <title>Carboxylicivirga gen. nov. in the family Marinilabiliaceae with two novel species, Carboxylicivirga mesophila sp. nov. and Carboxylicivirga taeanensis sp. nov., and reclassification of Cytophaga fermentans as Saccharicrinis fermentans gen. nov., comb. nov.</title>
        <authorList>
            <person name="Yang S.H."/>
            <person name="Seo H.S."/>
            <person name="Woo J.H."/>
            <person name="Oh H.M."/>
            <person name="Jang H."/>
            <person name="Lee J.H."/>
            <person name="Kim S.J."/>
            <person name="Kwon K.K."/>
        </authorList>
    </citation>
    <scope>NUCLEOTIDE SEQUENCE [LARGE SCALE GENOMIC DNA]</scope>
    <source>
        <strain evidence="3 4">JCM 18290</strain>
    </source>
</reference>
<feature type="region of interest" description="Disordered" evidence="1">
    <location>
        <begin position="59"/>
        <end position="84"/>
    </location>
</feature>
<sequence>MLELRNFMLGACGTLGILEVTNSEALLPTESEPEVLVVKALITLLVGGLSTVVTRVIRQRQDRQKRKTPTRRRKQVSKSQTIKN</sequence>
<name>A0ABS5KH17_9BACT</name>
<evidence type="ECO:0000313" key="3">
    <source>
        <dbReference type="EMBL" id="MBS2214022.1"/>
    </source>
</evidence>
<gene>
    <name evidence="3" type="ORF">KEM09_21620</name>
</gene>